<evidence type="ECO:0000313" key="3">
    <source>
        <dbReference type="Proteomes" id="UP001342826"/>
    </source>
</evidence>
<keyword evidence="1" id="KW-0812">Transmembrane</keyword>
<evidence type="ECO:0000313" key="2">
    <source>
        <dbReference type="EMBL" id="MED4404106.1"/>
    </source>
</evidence>
<evidence type="ECO:0000256" key="1">
    <source>
        <dbReference type="SAM" id="Phobius"/>
    </source>
</evidence>
<gene>
    <name evidence="2" type="ORF">P9271_22730</name>
</gene>
<sequence length="126" mass="14544">MLEKENDKRRLPNKFNLFSVFKKEKYERTKYENFIANVTLMTFGSISIISVIFVTTVLLGYLNKDIKDAERKAYESAAAEIGVHEKEIILSQKLLKPGTYIAKTSKGTYTLQFDEELNIKRIVKGE</sequence>
<dbReference type="Proteomes" id="UP001342826">
    <property type="component" value="Unassembled WGS sequence"/>
</dbReference>
<keyword evidence="1" id="KW-1133">Transmembrane helix</keyword>
<name>A0ABU6P439_9BACI</name>
<keyword evidence="3" id="KW-1185">Reference proteome</keyword>
<feature type="transmembrane region" description="Helical" evidence="1">
    <location>
        <begin position="34"/>
        <end position="62"/>
    </location>
</feature>
<reference evidence="2 3" key="1">
    <citation type="submission" date="2023-03" db="EMBL/GenBank/DDBJ databases">
        <title>Bacillus Genome Sequencing.</title>
        <authorList>
            <person name="Dunlap C."/>
        </authorList>
    </citation>
    <scope>NUCLEOTIDE SEQUENCE [LARGE SCALE GENOMIC DNA]</scope>
    <source>
        <strain evidence="2 3">NRS-1717</strain>
    </source>
</reference>
<organism evidence="2 3">
    <name type="scientific">Metabacillus fastidiosus</name>
    <dbReference type="NCBI Taxonomy" id="1458"/>
    <lineage>
        <taxon>Bacteria</taxon>
        <taxon>Bacillati</taxon>
        <taxon>Bacillota</taxon>
        <taxon>Bacilli</taxon>
        <taxon>Bacillales</taxon>
        <taxon>Bacillaceae</taxon>
        <taxon>Metabacillus</taxon>
    </lineage>
</organism>
<keyword evidence="1" id="KW-0472">Membrane</keyword>
<comment type="caution">
    <text evidence="2">The sequence shown here is derived from an EMBL/GenBank/DDBJ whole genome shotgun (WGS) entry which is preliminary data.</text>
</comment>
<accession>A0ABU6P439</accession>
<proteinExistence type="predicted"/>
<dbReference type="EMBL" id="JARTFS010000024">
    <property type="protein sequence ID" value="MED4404106.1"/>
    <property type="molecule type" value="Genomic_DNA"/>
</dbReference>
<dbReference type="RefSeq" id="WP_328015991.1">
    <property type="nucleotide sequence ID" value="NZ_JARTFS010000024.1"/>
</dbReference>
<protein>
    <submittedName>
        <fullName evidence="2">Uncharacterized protein</fullName>
    </submittedName>
</protein>